<dbReference type="SUPFAM" id="SSF48498">
    <property type="entry name" value="Tetracyclin repressor-like, C-terminal domain"/>
    <property type="match status" value="1"/>
</dbReference>
<accession>A0A1M5MWJ4</accession>
<name>A0A1M5MWJ4_STRHI</name>
<proteinExistence type="predicted"/>
<sequence length="242" mass="25150">MPPSPDRPRRAKTGGRTAQVSLDLIVDAGRRIGLPELSVQSVAAALGVSGAAVYRHVPSRLALERLVGEAILDELTLTDDPAEPVAAHLVRFATELRHFTLAHPGTAGYLQRMFPRGTSGTRLLTAEVAALGRRGYDPAAAVVLTSAVATIALGLADAEEARAALAASDPHAVEVEARAVSAAIDAVPLLRTAQAALPAVTSEEYFRVLLSAVVDGLVGRLPAGRPLDEVLGSSATQTEPPR</sequence>
<gene>
    <name evidence="1" type="ORF">SAMN05444320_11481</name>
</gene>
<dbReference type="Proteomes" id="UP000184501">
    <property type="component" value="Unassembled WGS sequence"/>
</dbReference>
<dbReference type="SUPFAM" id="SSF46689">
    <property type="entry name" value="Homeodomain-like"/>
    <property type="match status" value="1"/>
</dbReference>
<evidence type="ECO:0000313" key="1">
    <source>
        <dbReference type="EMBL" id="SHG81696.1"/>
    </source>
</evidence>
<dbReference type="InterPro" id="IPR009057">
    <property type="entry name" value="Homeodomain-like_sf"/>
</dbReference>
<evidence type="ECO:0000313" key="2">
    <source>
        <dbReference type="Proteomes" id="UP000184501"/>
    </source>
</evidence>
<dbReference type="EMBL" id="FQVN01000014">
    <property type="protein sequence ID" value="SHG81696.1"/>
    <property type="molecule type" value="Genomic_DNA"/>
</dbReference>
<reference evidence="1 2" key="1">
    <citation type="submission" date="2016-11" db="EMBL/GenBank/DDBJ databases">
        <authorList>
            <person name="Jaros S."/>
            <person name="Januszkiewicz K."/>
            <person name="Wedrychowicz H."/>
        </authorList>
    </citation>
    <scope>NUCLEOTIDE SEQUENCE [LARGE SCALE GENOMIC DNA]</scope>
    <source>
        <strain evidence="1 2">DSM 44523</strain>
    </source>
</reference>
<keyword evidence="2" id="KW-1185">Reference proteome</keyword>
<protein>
    <submittedName>
        <fullName evidence="1">Tetracyclin repressor, C-terminal all-alpha domain</fullName>
    </submittedName>
</protein>
<dbReference type="RefSeq" id="WP_073489426.1">
    <property type="nucleotide sequence ID" value="NZ_FQVN01000014.1"/>
</dbReference>
<organism evidence="1 2">
    <name type="scientific">Streptoalloteichus hindustanus</name>
    <dbReference type="NCBI Taxonomy" id="2017"/>
    <lineage>
        <taxon>Bacteria</taxon>
        <taxon>Bacillati</taxon>
        <taxon>Actinomycetota</taxon>
        <taxon>Actinomycetes</taxon>
        <taxon>Pseudonocardiales</taxon>
        <taxon>Pseudonocardiaceae</taxon>
        <taxon>Streptoalloteichus</taxon>
    </lineage>
</organism>
<dbReference type="STRING" id="2017.SAMN05444320_11481"/>
<dbReference type="AlphaFoldDB" id="A0A1M5MWJ4"/>
<dbReference type="Gene3D" id="1.10.357.10">
    <property type="entry name" value="Tetracycline Repressor, domain 2"/>
    <property type="match status" value="1"/>
</dbReference>
<dbReference type="InterPro" id="IPR036271">
    <property type="entry name" value="Tet_transcr_reg_TetR-rel_C_sf"/>
</dbReference>